<dbReference type="OMA" id="PYEDYGF"/>
<evidence type="ECO:0000313" key="4">
    <source>
        <dbReference type="Proteomes" id="UP000265040"/>
    </source>
</evidence>
<dbReference type="CTD" id="203328"/>
<dbReference type="GeneTree" id="ENSGT00940000168452"/>
<dbReference type="STRING" id="64144.ENSATEP00000021435"/>
<dbReference type="PANTHER" id="PTHR46879">
    <property type="entry name" value="SUSHI DOMAIN-CONTAINING PROTEIN 3"/>
    <property type="match status" value="1"/>
</dbReference>
<reference evidence="3" key="1">
    <citation type="submission" date="2021-04" db="EMBL/GenBank/DDBJ databases">
        <authorList>
            <consortium name="Wellcome Sanger Institute Data Sharing"/>
        </authorList>
    </citation>
    <scope>NUCLEOTIDE SEQUENCE [LARGE SCALE GENOMIC DNA]</scope>
</reference>
<proteinExistence type="predicted"/>
<dbReference type="GO" id="GO:0005886">
    <property type="term" value="C:plasma membrane"/>
    <property type="evidence" value="ECO:0007669"/>
    <property type="project" value="TreeGrafter"/>
</dbReference>
<accession>A0A3Q1IM86</accession>
<dbReference type="Ensembl" id="ENSATET00000021794.3">
    <property type="protein sequence ID" value="ENSATEP00000021435.1"/>
    <property type="gene ID" value="ENSATEG00000014884.3"/>
</dbReference>
<evidence type="ECO:0000256" key="1">
    <source>
        <dbReference type="SAM" id="MobiDB-lite"/>
    </source>
</evidence>
<name>A0A3Q1IM86_ANATE</name>
<evidence type="ECO:0000313" key="3">
    <source>
        <dbReference type="Ensembl" id="ENSATEP00000021435.1"/>
    </source>
</evidence>
<evidence type="ECO:0008006" key="5">
    <source>
        <dbReference type="Google" id="ProtNLM"/>
    </source>
</evidence>
<feature type="region of interest" description="Disordered" evidence="1">
    <location>
        <begin position="140"/>
        <end position="179"/>
    </location>
</feature>
<evidence type="ECO:0000256" key="2">
    <source>
        <dbReference type="SAM" id="Phobius"/>
    </source>
</evidence>
<feature type="transmembrane region" description="Helical" evidence="2">
    <location>
        <begin position="105"/>
        <end position="130"/>
    </location>
</feature>
<sequence length="309" mass="33941">MPAATASIADVSRTDISKKDAGHERKKSGQSQAQCKPVPLPALGTQKIIQGNGTNVGTIISLQCPAKHKLVGSELKCVMATNSTYWVGETYCKPLSPFEDYGFRVAVLASIVSLAIIFLMSMAFITCCLLDCIKEEERQKQESEPDAWQREEQAQHQEGNRSYYNHKGRNNNNNTRDKTASLWDVHNPAMCDSMRACRCHQEYVYAPACTNSATSSFAALPGHDYEQPLLPQNPGSVAMSGPPQYGGLHPFSCQTTSPDLVQTSAVGPDVWQYGEQQRHLSGVNPSTTDESSRRNVNPAKEFSIRIISV</sequence>
<feature type="compositionally biased region" description="Basic and acidic residues" evidence="1">
    <location>
        <begin position="140"/>
        <end position="159"/>
    </location>
</feature>
<reference evidence="3" key="2">
    <citation type="submission" date="2025-08" db="UniProtKB">
        <authorList>
            <consortium name="Ensembl"/>
        </authorList>
    </citation>
    <scope>IDENTIFICATION</scope>
</reference>
<keyword evidence="2" id="KW-0472">Membrane</keyword>
<dbReference type="Proteomes" id="UP000265040">
    <property type="component" value="Chromosome 7"/>
</dbReference>
<reference evidence="3" key="3">
    <citation type="submission" date="2025-09" db="UniProtKB">
        <authorList>
            <consortium name="Ensembl"/>
        </authorList>
    </citation>
    <scope>IDENTIFICATION</scope>
</reference>
<protein>
    <recommendedName>
        <fullName evidence="5">Sushi domain-containing protein</fullName>
    </recommendedName>
</protein>
<dbReference type="OrthoDB" id="9939976at2759"/>
<feature type="compositionally biased region" description="Basic and acidic residues" evidence="1">
    <location>
        <begin position="12"/>
        <end position="23"/>
    </location>
</feature>
<organism evidence="3 4">
    <name type="scientific">Anabas testudineus</name>
    <name type="common">Climbing perch</name>
    <name type="synonym">Anthias testudineus</name>
    <dbReference type="NCBI Taxonomy" id="64144"/>
    <lineage>
        <taxon>Eukaryota</taxon>
        <taxon>Metazoa</taxon>
        <taxon>Chordata</taxon>
        <taxon>Craniata</taxon>
        <taxon>Vertebrata</taxon>
        <taxon>Euteleostomi</taxon>
        <taxon>Actinopterygii</taxon>
        <taxon>Neopterygii</taxon>
        <taxon>Teleostei</taxon>
        <taxon>Neoteleostei</taxon>
        <taxon>Acanthomorphata</taxon>
        <taxon>Anabantaria</taxon>
        <taxon>Anabantiformes</taxon>
        <taxon>Anabantoidei</taxon>
        <taxon>Anabantidae</taxon>
        <taxon>Anabas</taxon>
    </lineage>
</organism>
<dbReference type="InParanoid" id="A0A3Q1IM86"/>
<keyword evidence="4" id="KW-1185">Reference proteome</keyword>
<dbReference type="RefSeq" id="XP_026224538.1">
    <property type="nucleotide sequence ID" value="XM_026368753.1"/>
</dbReference>
<dbReference type="AlphaFoldDB" id="A0A3Q1IM86"/>
<dbReference type="PANTHER" id="PTHR46879:SF1">
    <property type="entry name" value="SUSHI DOMAIN-CONTAINING PROTEIN 3"/>
    <property type="match status" value="1"/>
</dbReference>
<keyword evidence="2" id="KW-0812">Transmembrane</keyword>
<dbReference type="InterPro" id="IPR053067">
    <property type="entry name" value="SUSD3"/>
</dbReference>
<feature type="region of interest" description="Disordered" evidence="1">
    <location>
        <begin position="1"/>
        <end position="38"/>
    </location>
</feature>
<dbReference type="GeneID" id="113167854"/>
<keyword evidence="2" id="KW-1133">Transmembrane helix</keyword>